<gene>
    <name evidence="2" type="ORF">MSMAP_1451</name>
</gene>
<dbReference type="PROSITE" id="PS50005">
    <property type="entry name" value="TPR"/>
    <property type="match status" value="2"/>
</dbReference>
<dbReference type="PATRIC" id="fig|1434115.4.peg.1845"/>
<dbReference type="SMART" id="SM00028">
    <property type="entry name" value="TPR"/>
    <property type="match status" value="13"/>
</dbReference>
<feature type="repeat" description="TPR" evidence="1">
    <location>
        <begin position="696"/>
        <end position="729"/>
    </location>
</feature>
<dbReference type="InterPro" id="IPR019734">
    <property type="entry name" value="TPR_rpt"/>
</dbReference>
<organism evidence="2 3">
    <name type="scientific">Methanosarcina mazei SarPi</name>
    <dbReference type="NCBI Taxonomy" id="1434115"/>
    <lineage>
        <taxon>Archaea</taxon>
        <taxon>Methanobacteriati</taxon>
        <taxon>Methanobacteriota</taxon>
        <taxon>Stenosarchaea group</taxon>
        <taxon>Methanomicrobia</taxon>
        <taxon>Methanosarcinales</taxon>
        <taxon>Methanosarcinaceae</taxon>
        <taxon>Methanosarcina</taxon>
    </lineage>
</organism>
<dbReference type="Proteomes" id="UP000033116">
    <property type="component" value="Chromosome"/>
</dbReference>
<dbReference type="PROSITE" id="PS50293">
    <property type="entry name" value="TPR_REGION"/>
    <property type="match status" value="1"/>
</dbReference>
<evidence type="ECO:0000256" key="1">
    <source>
        <dbReference type="PROSITE-ProRule" id="PRU00339"/>
    </source>
</evidence>
<evidence type="ECO:0000313" key="3">
    <source>
        <dbReference type="Proteomes" id="UP000033116"/>
    </source>
</evidence>
<feature type="repeat" description="TPR" evidence="1">
    <location>
        <begin position="392"/>
        <end position="425"/>
    </location>
</feature>
<dbReference type="SUPFAM" id="SSF48452">
    <property type="entry name" value="TPR-like"/>
    <property type="match status" value="3"/>
</dbReference>
<dbReference type="HOGENOM" id="CLU_020517_0_0_2"/>
<dbReference type="Gene3D" id="1.25.40.10">
    <property type="entry name" value="Tetratricopeptide repeat domain"/>
    <property type="match status" value="6"/>
</dbReference>
<accession>A0A0E3LSA6</accession>
<dbReference type="GeneID" id="24864644"/>
<dbReference type="AlphaFoldDB" id="A0A0E3LSA6"/>
<dbReference type="Pfam" id="PF13181">
    <property type="entry name" value="TPR_8"/>
    <property type="match status" value="4"/>
</dbReference>
<dbReference type="RefSeq" id="WP_230628179.1">
    <property type="nucleotide sequence ID" value="NZ_CP009511.1"/>
</dbReference>
<dbReference type="InterPro" id="IPR011990">
    <property type="entry name" value="TPR-like_helical_dom_sf"/>
</dbReference>
<dbReference type="PANTHER" id="PTHR10790">
    <property type="entry name" value="TPR-DOMAIN CONTAINING PROTEIN"/>
    <property type="match status" value="1"/>
</dbReference>
<dbReference type="PANTHER" id="PTHR10790:SF51">
    <property type="entry name" value="TETRATRICOPEPTIDE REPEAT PROTEIN"/>
    <property type="match status" value="1"/>
</dbReference>
<proteinExistence type="predicted"/>
<dbReference type="EMBL" id="CP009511">
    <property type="protein sequence ID" value="AKB61436.1"/>
    <property type="molecule type" value="Genomic_DNA"/>
</dbReference>
<name>A0A0E3LSA6_METMZ</name>
<sequence length="789" mass="91705">MSRRLVDLTVRELMNASTLFEKEKYEKALEKLNKAEKLAEKAKSSDLMCRVLLHKGEVMDSMDYPEEALELYEKALDISSRLFLNEPQDSSYQKCLYNSIGLIGTNLEDRDSFSAAEKSYGRTNKLFDGITDEYNKLIAEQPENSEYLLNYLKTLKNIGAYFLIIGQPEKQIPLTNSTLETFRKILILQPENPNILEQLDLFVRKLGEEFLENELFEDAKKLYDQLQEIYRSLLEKYPDNEIVIHYFIFSYGYLGDLQSIQGYPEKMEETYLQALSIVEDNLRKNPEDAAFLVNRGKIYEEIGLNYSESGDPEKANSFYEKALANFEGMTGKYPDDQDYQFKLTETFGNLGKLFAKIKRIEKAKQCYMYKIKIYESLFENGPEDEDLKMEIIDTFTQIGNLYAEAGDRDQAKEYYEKAIEGYEMLLSENPESTDFEIGISDVLTALGDMYAKVEHEDVESEDETEDAEFEIAREYYEKALKLNEKEFGRYPDDSTCQDELVRTLGKIGDSFAAQERYIDAVPYYRRIIEIKEQAVRDNPVEWIYIMTLTNSLYQLGYLYGQIGEIELEKQQYSKAEELFSRLLHDEKISLPVKQILAFDVQGRGIDLLNSRKYDSAKGALDLALEFFENEYEKNPKEPENYPFICEALHQSGRLQQSLENFEEAAKIFDSLLPAVEKLLESNPENPENAEYREKAGINYTDAGEVYYLIEEYEKSKQSFKRALDINEVLLDEEPDNPIYKINQAETFEKYAKLLSKLGRNEEAEDYSTKSKEIYRKLAEEDCGEKDTDE</sequence>
<protein>
    <recommendedName>
        <fullName evidence="4">Tetratricopeptide repeat protein</fullName>
    </recommendedName>
</protein>
<reference evidence="2 3" key="1">
    <citation type="submission" date="2014-07" db="EMBL/GenBank/DDBJ databases">
        <title>Methanogenic archaea and the global carbon cycle.</title>
        <authorList>
            <person name="Henriksen J.R."/>
            <person name="Luke J."/>
            <person name="Reinhart S."/>
            <person name="Benedict M.N."/>
            <person name="Youngblut N.D."/>
            <person name="Metcalf M.E."/>
            <person name="Whitaker R.J."/>
            <person name="Metcalf W.W."/>
        </authorList>
    </citation>
    <scope>NUCLEOTIDE SEQUENCE [LARGE SCALE GENOMIC DNA]</scope>
    <source>
        <strain evidence="2 3">SarPi</strain>
    </source>
</reference>
<evidence type="ECO:0008006" key="4">
    <source>
        <dbReference type="Google" id="ProtNLM"/>
    </source>
</evidence>
<keyword evidence="1" id="KW-0802">TPR repeat</keyword>
<evidence type="ECO:0000313" key="2">
    <source>
        <dbReference type="EMBL" id="AKB61436.1"/>
    </source>
</evidence>